<gene>
    <name evidence="2" type="ORF">GA842_07865</name>
</gene>
<feature type="transmembrane region" description="Helical" evidence="1">
    <location>
        <begin position="123"/>
        <end position="142"/>
    </location>
</feature>
<comment type="caution">
    <text evidence="2">The sequence shown here is derived from an EMBL/GenBank/DDBJ whole genome shotgun (WGS) entry which is preliminary data.</text>
</comment>
<feature type="transmembrane region" description="Helical" evidence="1">
    <location>
        <begin position="14"/>
        <end position="34"/>
    </location>
</feature>
<evidence type="ECO:0000313" key="3">
    <source>
        <dbReference type="Proteomes" id="UP001275867"/>
    </source>
</evidence>
<evidence type="ECO:0000313" key="2">
    <source>
        <dbReference type="EMBL" id="MDV7694782.1"/>
    </source>
</evidence>
<feature type="transmembrane region" description="Helical" evidence="1">
    <location>
        <begin position="222"/>
        <end position="239"/>
    </location>
</feature>
<dbReference type="RefSeq" id="WP_317763314.1">
    <property type="nucleotide sequence ID" value="NZ_WERX01000025.1"/>
</dbReference>
<organism evidence="2 3">
    <name type="scientific">Pediococcus parvulus</name>
    <dbReference type="NCBI Taxonomy" id="54062"/>
    <lineage>
        <taxon>Bacteria</taxon>
        <taxon>Bacillati</taxon>
        <taxon>Bacillota</taxon>
        <taxon>Bacilli</taxon>
        <taxon>Lactobacillales</taxon>
        <taxon>Lactobacillaceae</taxon>
        <taxon>Pediococcus</taxon>
    </lineage>
</organism>
<feature type="transmembrane region" description="Helical" evidence="1">
    <location>
        <begin position="148"/>
        <end position="169"/>
    </location>
</feature>
<dbReference type="EMBL" id="WERX01000025">
    <property type="protein sequence ID" value="MDV7694782.1"/>
    <property type="molecule type" value="Genomic_DNA"/>
</dbReference>
<keyword evidence="1" id="KW-0472">Membrane</keyword>
<feature type="transmembrane region" description="Helical" evidence="1">
    <location>
        <begin position="71"/>
        <end position="91"/>
    </location>
</feature>
<dbReference type="Proteomes" id="UP001275867">
    <property type="component" value="Unassembled WGS sequence"/>
</dbReference>
<feature type="transmembrane region" description="Helical" evidence="1">
    <location>
        <begin position="97"/>
        <end position="116"/>
    </location>
</feature>
<protein>
    <submittedName>
        <fullName evidence="2">Uncharacterized protein</fullName>
    </submittedName>
</protein>
<dbReference type="AlphaFoldDB" id="A0AAP5TFH0"/>
<feature type="transmembrane region" description="Helical" evidence="1">
    <location>
        <begin position="181"/>
        <end position="210"/>
    </location>
</feature>
<name>A0AAP5TFH0_9LACO</name>
<keyword evidence="1" id="KW-1133">Transmembrane helix</keyword>
<sequence length="240" mass="26990">MQNIRLNAVNKKSLLPLLMTSIQSLTTWLVPTLYSHQVHTNIQHTFSNQLLVILFIFMFNFLVFDRFTNKISTPIFLSMTGVTVLAAALAFSSISPTISILLFLCMVTLSTFFTGFKNNWAGLILYTISSAFILPEVLFYIQCGFLSTTFLSVLVAPLLGFLFIFYPFFINKLSYGPLVHVSLGILCIVILLVTHLTTFGLIAVGTLIISWLATQFIKQSKLHLIVNVILYLIFSVFLIL</sequence>
<keyword evidence="1" id="KW-0812">Transmembrane</keyword>
<feature type="transmembrane region" description="Helical" evidence="1">
    <location>
        <begin position="46"/>
        <end position="64"/>
    </location>
</feature>
<proteinExistence type="predicted"/>
<reference evidence="2" key="1">
    <citation type="submission" date="2019-10" db="EMBL/GenBank/DDBJ databases">
        <title>Malate fermentation in French cider.</title>
        <authorList>
            <person name="Cousin F.J."/>
            <person name="Medina Fernandez S."/>
            <person name="Misery B."/>
            <person name="Laplace J.-M."/>
            <person name="Cretenet M."/>
        </authorList>
    </citation>
    <scope>NUCLEOTIDE SEQUENCE</scope>
    <source>
        <strain evidence="2">UCMA15901</strain>
    </source>
</reference>
<evidence type="ECO:0000256" key="1">
    <source>
        <dbReference type="SAM" id="Phobius"/>
    </source>
</evidence>
<accession>A0AAP5TFH0</accession>